<dbReference type="Proteomes" id="UP000793456">
    <property type="component" value="Chromosome VIII"/>
</dbReference>
<name>A0ACD3R9Y3_LARCR</name>
<evidence type="ECO:0000313" key="1">
    <source>
        <dbReference type="EMBL" id="TMS16371.1"/>
    </source>
</evidence>
<dbReference type="EMBL" id="CM011681">
    <property type="protein sequence ID" value="TMS16371.1"/>
    <property type="molecule type" value="Genomic_DNA"/>
</dbReference>
<keyword evidence="2" id="KW-1185">Reference proteome</keyword>
<sequence length="351" mass="38400">MWKLQLPAKHESYLTLNPESHRVSAEPSVHDVRGGVTHHRIMVSAVSPDRAPSPRTVCSPYFRPSLDMTRSLISRASADFSSLRARQSLSVRKSSGKRFNEPPSAEFVARVSGIPTMAKLPFQETADGLDAAFIGVPIDTGTSNRPGARFGPRQIRVESAMLRLYNSGTRAAPYESIMVADIGDVNVNVFDLKDTCKRIRETYRKVVATGCIPLTMGGDHTIAYPILQAVAEKYGPVGLIHVDAHADTSDTVLGGEDWTWDSVQTLRGGRAAGLQESGPDRPAWYRLRPRFVRMEPGAGFPCGTSGRVLVQISYTSDGLRSGLRWAAVQYISVSTSTLLTRALPPEQAHQR</sequence>
<organism evidence="1 2">
    <name type="scientific">Larimichthys crocea</name>
    <name type="common">Large yellow croaker</name>
    <name type="synonym">Pseudosciaena crocea</name>
    <dbReference type="NCBI Taxonomy" id="215358"/>
    <lineage>
        <taxon>Eukaryota</taxon>
        <taxon>Metazoa</taxon>
        <taxon>Chordata</taxon>
        <taxon>Craniata</taxon>
        <taxon>Vertebrata</taxon>
        <taxon>Euteleostomi</taxon>
        <taxon>Actinopterygii</taxon>
        <taxon>Neopterygii</taxon>
        <taxon>Teleostei</taxon>
        <taxon>Neoteleostei</taxon>
        <taxon>Acanthomorphata</taxon>
        <taxon>Eupercaria</taxon>
        <taxon>Sciaenidae</taxon>
        <taxon>Larimichthys</taxon>
    </lineage>
</organism>
<reference evidence="1" key="1">
    <citation type="submission" date="2018-11" db="EMBL/GenBank/DDBJ databases">
        <title>The sequence and de novo assembly of Larimichthys crocea genome using PacBio and Hi-C technologies.</title>
        <authorList>
            <person name="Xu P."/>
            <person name="Chen B."/>
            <person name="Zhou Z."/>
            <person name="Ke Q."/>
            <person name="Wu Y."/>
            <person name="Bai H."/>
            <person name="Pu F."/>
        </authorList>
    </citation>
    <scope>NUCLEOTIDE SEQUENCE</scope>
    <source>
        <tissue evidence="1">Muscle</tissue>
    </source>
</reference>
<comment type="caution">
    <text evidence="1">The sequence shown here is derived from an EMBL/GenBank/DDBJ whole genome shotgun (WGS) entry which is preliminary data.</text>
</comment>
<proteinExistence type="predicted"/>
<gene>
    <name evidence="1" type="ORF">E3U43_013664</name>
</gene>
<evidence type="ECO:0000313" key="2">
    <source>
        <dbReference type="Proteomes" id="UP000793456"/>
    </source>
</evidence>
<accession>A0ACD3R9Y3</accession>
<protein>
    <submittedName>
        <fullName evidence="1">Uncharacterized protein</fullName>
    </submittedName>
</protein>